<feature type="non-terminal residue" evidence="4">
    <location>
        <position position="99"/>
    </location>
</feature>
<dbReference type="InterPro" id="IPR016163">
    <property type="entry name" value="Ald_DH_C"/>
</dbReference>
<proteinExistence type="inferred from homology"/>
<name>A0A428MRM0_9BACI</name>
<evidence type="ECO:0000256" key="2">
    <source>
        <dbReference type="ARBA" id="ARBA00023002"/>
    </source>
</evidence>
<comment type="caution">
    <text evidence="4">The sequence shown here is derived from an EMBL/GenBank/DDBJ whole genome shotgun (WGS) entry which is preliminary data.</text>
</comment>
<gene>
    <name evidence="4" type="ORF">D7Z54_35485</name>
</gene>
<comment type="similarity">
    <text evidence="1">Belongs to the aldehyde dehydrogenase family.</text>
</comment>
<dbReference type="Pfam" id="PF00171">
    <property type="entry name" value="Aldedh"/>
    <property type="match status" value="1"/>
</dbReference>
<dbReference type="EMBL" id="RBVX01000282">
    <property type="protein sequence ID" value="RSL28670.1"/>
    <property type="molecule type" value="Genomic_DNA"/>
</dbReference>
<evidence type="ECO:0000313" key="4">
    <source>
        <dbReference type="EMBL" id="RSL28670.1"/>
    </source>
</evidence>
<accession>A0A428MRM0</accession>
<keyword evidence="2" id="KW-0560">Oxidoreductase</keyword>
<dbReference type="PANTHER" id="PTHR42991">
    <property type="entry name" value="ALDEHYDE DEHYDROGENASE"/>
    <property type="match status" value="1"/>
</dbReference>
<keyword evidence="5" id="KW-1185">Reference proteome</keyword>
<dbReference type="GO" id="GO:0008911">
    <property type="term" value="F:lactaldehyde dehydrogenase (NAD+) activity"/>
    <property type="evidence" value="ECO:0007669"/>
    <property type="project" value="TreeGrafter"/>
</dbReference>
<evidence type="ECO:0000256" key="1">
    <source>
        <dbReference type="ARBA" id="ARBA00009986"/>
    </source>
</evidence>
<dbReference type="OrthoDB" id="9762913at2"/>
<evidence type="ECO:0000313" key="5">
    <source>
        <dbReference type="Proteomes" id="UP000275076"/>
    </source>
</evidence>
<dbReference type="RefSeq" id="WP_125563793.1">
    <property type="nucleotide sequence ID" value="NZ_RBVX01000282.1"/>
</dbReference>
<sequence>KAEVVTGDEKKENLLSPTLLDHVSTDARVAWEEPFGPVLPVLRVKSEEEAVQIANESEYGLQASVFTQDIDAAHRIADQLEVGSVQLNGKTSRGPDHFP</sequence>
<dbReference type="InterPro" id="IPR051020">
    <property type="entry name" value="ALDH-related_metabolic_enz"/>
</dbReference>
<dbReference type="Gene3D" id="3.40.309.10">
    <property type="entry name" value="Aldehyde Dehydrogenase, Chain A, domain 2"/>
    <property type="match status" value="1"/>
</dbReference>
<reference evidence="4 5" key="1">
    <citation type="submission" date="2018-10" db="EMBL/GenBank/DDBJ databases">
        <title>Draft genome sequence of Bacillus salarius IM0101, isolated from a hypersaline soil in Inner Mongolia, China.</title>
        <authorList>
            <person name="Yamprayoonswat W."/>
            <person name="Boonvisut S."/>
            <person name="Jumpathong W."/>
            <person name="Sittihan S."/>
            <person name="Ruangsuj P."/>
            <person name="Wanthongcharoen S."/>
            <person name="Thongpramul N."/>
            <person name="Pimmason S."/>
            <person name="Yu B."/>
            <person name="Yasawong M."/>
        </authorList>
    </citation>
    <scope>NUCLEOTIDE SEQUENCE [LARGE SCALE GENOMIC DNA]</scope>
    <source>
        <strain evidence="4 5">IM0101</strain>
    </source>
</reference>
<organism evidence="4 5">
    <name type="scientific">Salibacterium salarium</name>
    <dbReference type="NCBI Taxonomy" id="284579"/>
    <lineage>
        <taxon>Bacteria</taxon>
        <taxon>Bacillati</taxon>
        <taxon>Bacillota</taxon>
        <taxon>Bacilli</taxon>
        <taxon>Bacillales</taxon>
        <taxon>Bacillaceae</taxon>
    </lineage>
</organism>
<dbReference type="AlphaFoldDB" id="A0A428MRM0"/>
<feature type="domain" description="Aldehyde dehydrogenase" evidence="3">
    <location>
        <begin position="2"/>
        <end position="98"/>
    </location>
</feature>
<dbReference type="PANTHER" id="PTHR42991:SF1">
    <property type="entry name" value="ALDEHYDE DEHYDROGENASE"/>
    <property type="match status" value="1"/>
</dbReference>
<dbReference type="SUPFAM" id="SSF53720">
    <property type="entry name" value="ALDH-like"/>
    <property type="match status" value="1"/>
</dbReference>
<evidence type="ECO:0000259" key="3">
    <source>
        <dbReference type="Pfam" id="PF00171"/>
    </source>
</evidence>
<dbReference type="Proteomes" id="UP000275076">
    <property type="component" value="Unassembled WGS sequence"/>
</dbReference>
<dbReference type="InterPro" id="IPR015590">
    <property type="entry name" value="Aldehyde_DH_dom"/>
</dbReference>
<protein>
    <submittedName>
        <fullName evidence="4">Aldehyde dehydrogenase family protein</fullName>
    </submittedName>
</protein>
<feature type="non-terminal residue" evidence="4">
    <location>
        <position position="1"/>
    </location>
</feature>
<dbReference type="InterPro" id="IPR016161">
    <property type="entry name" value="Ald_DH/histidinol_DH"/>
</dbReference>